<dbReference type="AlphaFoldDB" id="A0A9W6WP99"/>
<organism evidence="1 2">
    <name type="scientific">Phytophthora lilii</name>
    <dbReference type="NCBI Taxonomy" id="2077276"/>
    <lineage>
        <taxon>Eukaryota</taxon>
        <taxon>Sar</taxon>
        <taxon>Stramenopiles</taxon>
        <taxon>Oomycota</taxon>
        <taxon>Peronosporomycetes</taxon>
        <taxon>Peronosporales</taxon>
        <taxon>Peronosporaceae</taxon>
        <taxon>Phytophthora</taxon>
    </lineage>
</organism>
<reference evidence="1" key="1">
    <citation type="submission" date="2023-04" db="EMBL/GenBank/DDBJ databases">
        <title>Phytophthora lilii NBRC 32176.</title>
        <authorList>
            <person name="Ichikawa N."/>
            <person name="Sato H."/>
            <person name="Tonouchi N."/>
        </authorList>
    </citation>
    <scope>NUCLEOTIDE SEQUENCE</scope>
    <source>
        <strain evidence="1">NBRC 32176</strain>
    </source>
</reference>
<sequence>MRNVCEKTLIMPSVACSALARPSSACLHDQNVSPKPSPVAACSSASYSAWMASSSFLPMSSSSTSVSSSEGPAAFISLASYSILTPNTTNCQANSNNE</sequence>
<evidence type="ECO:0000313" key="2">
    <source>
        <dbReference type="Proteomes" id="UP001165083"/>
    </source>
</evidence>
<name>A0A9W6WP99_9STRA</name>
<accession>A0A9W6WP99</accession>
<protein>
    <submittedName>
        <fullName evidence="1">Unnamed protein product</fullName>
    </submittedName>
</protein>
<gene>
    <name evidence="1" type="ORF">Plil01_000141900</name>
</gene>
<dbReference type="Proteomes" id="UP001165083">
    <property type="component" value="Unassembled WGS sequence"/>
</dbReference>
<keyword evidence="2" id="KW-1185">Reference proteome</keyword>
<dbReference type="EMBL" id="BSXW01000050">
    <property type="protein sequence ID" value="GMF10636.1"/>
    <property type="molecule type" value="Genomic_DNA"/>
</dbReference>
<evidence type="ECO:0000313" key="1">
    <source>
        <dbReference type="EMBL" id="GMF10636.1"/>
    </source>
</evidence>
<proteinExistence type="predicted"/>
<comment type="caution">
    <text evidence="1">The sequence shown here is derived from an EMBL/GenBank/DDBJ whole genome shotgun (WGS) entry which is preliminary data.</text>
</comment>